<dbReference type="Gene3D" id="4.10.240.10">
    <property type="entry name" value="Zn(2)-C6 fungal-type DNA-binding domain"/>
    <property type="match status" value="1"/>
</dbReference>
<evidence type="ECO:0000256" key="2">
    <source>
        <dbReference type="ARBA" id="ARBA00023015"/>
    </source>
</evidence>
<evidence type="ECO:0000256" key="6">
    <source>
        <dbReference type="SAM" id="MobiDB-lite"/>
    </source>
</evidence>
<dbReference type="InterPro" id="IPR036864">
    <property type="entry name" value="Zn2-C6_fun-type_DNA-bd_sf"/>
</dbReference>
<dbReference type="PANTHER" id="PTHR31668:SF26">
    <property type="entry name" value="GLUCOSE TRANSPORT TRANSCRIPTION REGULATOR RGT1-RELATED"/>
    <property type="match status" value="1"/>
</dbReference>
<evidence type="ECO:0000313" key="9">
    <source>
        <dbReference type="Proteomes" id="UP000799757"/>
    </source>
</evidence>
<dbReference type="OrthoDB" id="10261408at2759"/>
<accession>A0A6A6XJY6</accession>
<feature type="region of interest" description="Disordered" evidence="6">
    <location>
        <begin position="81"/>
        <end position="140"/>
    </location>
</feature>
<keyword evidence="5" id="KW-0539">Nucleus</keyword>
<evidence type="ECO:0000313" key="8">
    <source>
        <dbReference type="EMBL" id="KAF2796771.1"/>
    </source>
</evidence>
<dbReference type="CDD" id="cd00067">
    <property type="entry name" value="GAL4"/>
    <property type="match status" value="1"/>
</dbReference>
<evidence type="ECO:0000256" key="5">
    <source>
        <dbReference type="ARBA" id="ARBA00023242"/>
    </source>
</evidence>
<sequence length="510" mass="56081">MFGTIRYSTSGDGSSFGRSGDGAILQLQPAHATAGFFPTHAACDICRAKKLRCSGEKPVCNRCNATKAECWYTQAAEKRKRGHSSRINDLPNETPSETRSNDVFPNANDSGSNSRGLRQPVYPSPESLSFNDKRSHSNHDGMEISVETNLTGYEHNSLGSGHQDTVLSPFDTSTMELFQSPQRHRDDDAQSHEVRDSLASPNLDMCAWDSLLSFSPSSTATQVQDTGRDGQIGVRSYSENSVSESESQTFLASHENKAPENYQLDASHHNLSHIPSPMLSSYPSPVRTPAMPHPGRSQVTAIVSRTPSNALKHVPIAQFAALSSMAEDTQCSCLQYVAALLDDLAMYDPSKIDHSFDVALGYLKGVLAQCSPALECMRCIRQSEYCILLAIWIEKLVSVSEKIARKHILAPPSENIDNQSSPSVCRTPSTPSSAQFGSYSLSFIEHRFLVRGLMKLHLESCRALVIKLIHIARLSKRDGQEALLIETERHIDRIQASIEDITHTFDDGPT</sequence>
<dbReference type="PROSITE" id="PS00463">
    <property type="entry name" value="ZN2_CY6_FUNGAL_1"/>
    <property type="match status" value="1"/>
</dbReference>
<dbReference type="InterPro" id="IPR001138">
    <property type="entry name" value="Zn2Cys6_DnaBD"/>
</dbReference>
<keyword evidence="3" id="KW-0238">DNA-binding</keyword>
<keyword evidence="9" id="KW-1185">Reference proteome</keyword>
<dbReference type="GO" id="GO:0000981">
    <property type="term" value="F:DNA-binding transcription factor activity, RNA polymerase II-specific"/>
    <property type="evidence" value="ECO:0007669"/>
    <property type="project" value="InterPro"/>
</dbReference>
<dbReference type="SMART" id="SM00066">
    <property type="entry name" value="GAL4"/>
    <property type="match status" value="1"/>
</dbReference>
<keyword evidence="4" id="KW-0804">Transcription</keyword>
<protein>
    <recommendedName>
        <fullName evidence="7">Zn(2)-C6 fungal-type domain-containing protein</fullName>
    </recommendedName>
</protein>
<feature type="compositionally biased region" description="Polar residues" evidence="6">
    <location>
        <begin position="85"/>
        <end position="116"/>
    </location>
</feature>
<reference evidence="8" key="1">
    <citation type="journal article" date="2020" name="Stud. Mycol.">
        <title>101 Dothideomycetes genomes: a test case for predicting lifestyles and emergence of pathogens.</title>
        <authorList>
            <person name="Haridas S."/>
            <person name="Albert R."/>
            <person name="Binder M."/>
            <person name="Bloem J."/>
            <person name="Labutti K."/>
            <person name="Salamov A."/>
            <person name="Andreopoulos B."/>
            <person name="Baker S."/>
            <person name="Barry K."/>
            <person name="Bills G."/>
            <person name="Bluhm B."/>
            <person name="Cannon C."/>
            <person name="Castanera R."/>
            <person name="Culley D."/>
            <person name="Daum C."/>
            <person name="Ezra D."/>
            <person name="Gonzalez J."/>
            <person name="Henrissat B."/>
            <person name="Kuo A."/>
            <person name="Liang C."/>
            <person name="Lipzen A."/>
            <person name="Lutzoni F."/>
            <person name="Magnuson J."/>
            <person name="Mondo S."/>
            <person name="Nolan M."/>
            <person name="Ohm R."/>
            <person name="Pangilinan J."/>
            <person name="Park H.-J."/>
            <person name="Ramirez L."/>
            <person name="Alfaro M."/>
            <person name="Sun H."/>
            <person name="Tritt A."/>
            <person name="Yoshinaga Y."/>
            <person name="Zwiers L.-H."/>
            <person name="Turgeon B."/>
            <person name="Goodwin S."/>
            <person name="Spatafora J."/>
            <person name="Crous P."/>
            <person name="Grigoriev I."/>
        </authorList>
    </citation>
    <scope>NUCLEOTIDE SEQUENCE</scope>
    <source>
        <strain evidence="8">CBS 109.77</strain>
    </source>
</reference>
<feature type="compositionally biased region" description="Low complexity" evidence="6">
    <location>
        <begin position="236"/>
        <end position="247"/>
    </location>
</feature>
<feature type="region of interest" description="Disordered" evidence="6">
    <location>
        <begin position="217"/>
        <end position="254"/>
    </location>
</feature>
<dbReference type="PANTHER" id="PTHR31668">
    <property type="entry name" value="GLUCOSE TRANSPORT TRANSCRIPTION REGULATOR RGT1-RELATED-RELATED"/>
    <property type="match status" value="1"/>
</dbReference>
<dbReference type="AlphaFoldDB" id="A0A6A6XJY6"/>
<gene>
    <name evidence="8" type="ORF">K505DRAFT_156415</name>
</gene>
<feature type="compositionally biased region" description="Basic and acidic residues" evidence="6">
    <location>
        <begin position="131"/>
        <end position="140"/>
    </location>
</feature>
<keyword evidence="1" id="KW-0479">Metal-binding</keyword>
<dbReference type="Proteomes" id="UP000799757">
    <property type="component" value="Unassembled WGS sequence"/>
</dbReference>
<dbReference type="InterPro" id="IPR050797">
    <property type="entry name" value="Carb_Metab_Trans_Reg"/>
</dbReference>
<dbReference type="SUPFAM" id="SSF57701">
    <property type="entry name" value="Zn2/Cys6 DNA-binding domain"/>
    <property type="match status" value="1"/>
</dbReference>
<dbReference type="GO" id="GO:0008270">
    <property type="term" value="F:zinc ion binding"/>
    <property type="evidence" value="ECO:0007669"/>
    <property type="project" value="InterPro"/>
</dbReference>
<proteinExistence type="predicted"/>
<evidence type="ECO:0000259" key="7">
    <source>
        <dbReference type="PROSITE" id="PS50048"/>
    </source>
</evidence>
<keyword evidence="2" id="KW-0805">Transcription regulation</keyword>
<dbReference type="EMBL" id="MU001822">
    <property type="protein sequence ID" value="KAF2796771.1"/>
    <property type="molecule type" value="Genomic_DNA"/>
</dbReference>
<dbReference type="Pfam" id="PF00172">
    <property type="entry name" value="Zn_clus"/>
    <property type="match status" value="1"/>
</dbReference>
<evidence type="ECO:0000256" key="3">
    <source>
        <dbReference type="ARBA" id="ARBA00023125"/>
    </source>
</evidence>
<dbReference type="PROSITE" id="PS50048">
    <property type="entry name" value="ZN2_CY6_FUNGAL_2"/>
    <property type="match status" value="1"/>
</dbReference>
<evidence type="ECO:0000256" key="1">
    <source>
        <dbReference type="ARBA" id="ARBA00022723"/>
    </source>
</evidence>
<evidence type="ECO:0000256" key="4">
    <source>
        <dbReference type="ARBA" id="ARBA00023163"/>
    </source>
</evidence>
<feature type="domain" description="Zn(2)-C6 fungal-type" evidence="7">
    <location>
        <begin position="42"/>
        <end position="72"/>
    </location>
</feature>
<name>A0A6A6XJY6_9PLEO</name>
<dbReference type="GO" id="GO:0003677">
    <property type="term" value="F:DNA binding"/>
    <property type="evidence" value="ECO:0007669"/>
    <property type="project" value="UniProtKB-KW"/>
</dbReference>
<organism evidence="8 9">
    <name type="scientific">Melanomma pulvis-pyrius CBS 109.77</name>
    <dbReference type="NCBI Taxonomy" id="1314802"/>
    <lineage>
        <taxon>Eukaryota</taxon>
        <taxon>Fungi</taxon>
        <taxon>Dikarya</taxon>
        <taxon>Ascomycota</taxon>
        <taxon>Pezizomycotina</taxon>
        <taxon>Dothideomycetes</taxon>
        <taxon>Pleosporomycetidae</taxon>
        <taxon>Pleosporales</taxon>
        <taxon>Melanommataceae</taxon>
        <taxon>Melanomma</taxon>
    </lineage>
</organism>